<reference evidence="13 14" key="1">
    <citation type="submission" date="2024-09" db="EMBL/GenBank/DDBJ databases">
        <authorList>
            <person name="Sun Q."/>
            <person name="Mori K."/>
        </authorList>
    </citation>
    <scope>NUCLEOTIDE SEQUENCE [LARGE SCALE GENOMIC DNA]</scope>
    <source>
        <strain evidence="13 14">JCM 15389</strain>
    </source>
</reference>
<evidence type="ECO:0000256" key="11">
    <source>
        <dbReference type="ARBA" id="ARBA00023225"/>
    </source>
</evidence>
<keyword evidence="6 12" id="KW-1005">Bacterial flagellum biogenesis</keyword>
<gene>
    <name evidence="12 13" type="primary">fliP</name>
    <name evidence="13" type="ORF">ACFFRE_11800</name>
</gene>
<evidence type="ECO:0000256" key="1">
    <source>
        <dbReference type="ARBA" id="ARBA00006257"/>
    </source>
</evidence>
<evidence type="ECO:0000256" key="4">
    <source>
        <dbReference type="ARBA" id="ARBA00022475"/>
    </source>
</evidence>
<comment type="similarity">
    <text evidence="1 12">Belongs to the FliP/MopC/SpaP family.</text>
</comment>
<evidence type="ECO:0000256" key="12">
    <source>
        <dbReference type="RuleBase" id="RU362069"/>
    </source>
</evidence>
<evidence type="ECO:0000256" key="6">
    <source>
        <dbReference type="ARBA" id="ARBA00022795"/>
    </source>
</evidence>
<comment type="caution">
    <text evidence="13">The sequence shown here is derived from an EMBL/GenBank/DDBJ whole genome shotgun (WGS) entry which is preliminary data.</text>
</comment>
<comment type="subcellular location">
    <subcellularLocation>
        <location evidence="12">Cell membrane</location>
        <topology evidence="12">Multi-pass membrane protein</topology>
    </subcellularLocation>
    <subcellularLocation>
        <location evidence="12">Bacterial flagellum basal body</location>
    </subcellularLocation>
</comment>
<dbReference type="PANTHER" id="PTHR30587:SF0">
    <property type="entry name" value="FLAGELLAR BIOSYNTHETIC PROTEIN FLIP"/>
    <property type="match status" value="1"/>
</dbReference>
<dbReference type="PROSITE" id="PS01061">
    <property type="entry name" value="FLIP_2"/>
    <property type="match status" value="1"/>
</dbReference>
<organism evidence="13 14">
    <name type="scientific">Aciditerrimonas ferrireducens</name>
    <dbReference type="NCBI Taxonomy" id="667306"/>
    <lineage>
        <taxon>Bacteria</taxon>
        <taxon>Bacillati</taxon>
        <taxon>Actinomycetota</taxon>
        <taxon>Acidimicrobiia</taxon>
        <taxon>Acidimicrobiales</taxon>
        <taxon>Acidimicrobiaceae</taxon>
        <taxon>Aciditerrimonas</taxon>
    </lineage>
</organism>
<keyword evidence="11 12" id="KW-1006">Bacterial flagellum protein export</keyword>
<dbReference type="PANTHER" id="PTHR30587">
    <property type="entry name" value="FLAGELLAR BIOSYNTHETIC PROTEIN FLIP"/>
    <property type="match status" value="1"/>
</dbReference>
<keyword evidence="3 12" id="KW-0813">Transport</keyword>
<evidence type="ECO:0000256" key="3">
    <source>
        <dbReference type="ARBA" id="ARBA00022448"/>
    </source>
</evidence>
<keyword evidence="8 12" id="KW-1133">Transmembrane helix</keyword>
<name>A0ABV6C672_9ACTN</name>
<evidence type="ECO:0000256" key="8">
    <source>
        <dbReference type="ARBA" id="ARBA00022989"/>
    </source>
</evidence>
<dbReference type="NCBIfam" id="TIGR01103">
    <property type="entry name" value="fliP"/>
    <property type="match status" value="1"/>
</dbReference>
<evidence type="ECO:0000313" key="13">
    <source>
        <dbReference type="EMBL" id="MFC0082813.1"/>
    </source>
</evidence>
<evidence type="ECO:0000256" key="7">
    <source>
        <dbReference type="ARBA" id="ARBA00022927"/>
    </source>
</evidence>
<dbReference type="Pfam" id="PF00813">
    <property type="entry name" value="FliP"/>
    <property type="match status" value="1"/>
</dbReference>
<dbReference type="Proteomes" id="UP001589788">
    <property type="component" value="Unassembled WGS sequence"/>
</dbReference>
<dbReference type="PRINTS" id="PR01302">
    <property type="entry name" value="TYPE3IMPPROT"/>
</dbReference>
<keyword evidence="5 12" id="KW-0812">Transmembrane</keyword>
<keyword evidence="10" id="KW-0975">Bacterial flagellum</keyword>
<feature type="transmembrane region" description="Helical" evidence="12">
    <location>
        <begin position="38"/>
        <end position="63"/>
    </location>
</feature>
<dbReference type="InterPro" id="IPR005837">
    <property type="entry name" value="FliP"/>
</dbReference>
<evidence type="ECO:0000256" key="5">
    <source>
        <dbReference type="ARBA" id="ARBA00022692"/>
    </source>
</evidence>
<proteinExistence type="inferred from homology"/>
<feature type="transmembrane region" description="Helical" evidence="12">
    <location>
        <begin position="217"/>
        <end position="237"/>
    </location>
</feature>
<keyword evidence="7 12" id="KW-0653">Protein transport</keyword>
<feature type="transmembrane region" description="Helical" evidence="12">
    <location>
        <begin position="176"/>
        <end position="205"/>
    </location>
</feature>
<dbReference type="RefSeq" id="WP_377790466.1">
    <property type="nucleotide sequence ID" value="NZ_JBHLYQ010000160.1"/>
</dbReference>
<keyword evidence="13" id="KW-0282">Flagellum</keyword>
<dbReference type="InterPro" id="IPR005838">
    <property type="entry name" value="T3SS_IM_P"/>
</dbReference>
<accession>A0ABV6C672</accession>
<evidence type="ECO:0000313" key="14">
    <source>
        <dbReference type="Proteomes" id="UP001589788"/>
    </source>
</evidence>
<evidence type="ECO:0000256" key="2">
    <source>
        <dbReference type="ARBA" id="ARBA00021714"/>
    </source>
</evidence>
<protein>
    <recommendedName>
        <fullName evidence="2 12">Flagellar biosynthetic protein FliP</fullName>
    </recommendedName>
</protein>
<keyword evidence="14" id="KW-1185">Reference proteome</keyword>
<evidence type="ECO:0000256" key="10">
    <source>
        <dbReference type="ARBA" id="ARBA00023143"/>
    </source>
</evidence>
<keyword evidence="13" id="KW-0966">Cell projection</keyword>
<sequence>MLSSVLPGLLLGGHLLATGSSITVNLGRTLSKPSESIVVLLAVTVLAVAPSLLILLTGFTRIVIVLGLTRNALGLNSVPPNQVLAGLALFLSLFLMMPTLKQINQVAVQPYLHGKETAVQAYRAAEEPLRSWMLEQTGGSELALTTGIDHEHPAKPQDVSMAALVPAFLLSQLKSAFIIGFVIFVPFLIIDLVVSSVLMSIGVVMLPPTLVSLPFKLLLFVMVNGWVLVTHTVLVSFR</sequence>
<dbReference type="NCBIfam" id="NF009438">
    <property type="entry name" value="PRK12797.1"/>
    <property type="match status" value="1"/>
</dbReference>
<feature type="transmembrane region" description="Helical" evidence="12">
    <location>
        <begin position="83"/>
        <end position="100"/>
    </location>
</feature>
<dbReference type="PRINTS" id="PR00951">
    <property type="entry name" value="FLGBIOSNFLIP"/>
</dbReference>
<dbReference type="EMBL" id="JBHLYQ010000160">
    <property type="protein sequence ID" value="MFC0082813.1"/>
    <property type="molecule type" value="Genomic_DNA"/>
</dbReference>
<keyword evidence="9 12" id="KW-0472">Membrane</keyword>
<keyword evidence="13" id="KW-0969">Cilium</keyword>
<feature type="transmembrane region" description="Helical" evidence="12">
    <location>
        <begin position="6"/>
        <end position="26"/>
    </location>
</feature>
<comment type="function">
    <text evidence="12">Plays a role in the flagellum-specific transport system.</text>
</comment>
<keyword evidence="4 12" id="KW-1003">Cell membrane</keyword>
<evidence type="ECO:0000256" key="9">
    <source>
        <dbReference type="ARBA" id="ARBA00023136"/>
    </source>
</evidence>